<evidence type="ECO:0000313" key="2">
    <source>
        <dbReference type="EMBL" id="AKJ70524.1"/>
    </source>
</evidence>
<feature type="domain" description="Pyridoxamine 5'-phosphate oxidase N-terminal" evidence="1">
    <location>
        <begin position="163"/>
        <end position="267"/>
    </location>
</feature>
<reference evidence="3" key="1">
    <citation type="submission" date="2015-06" db="EMBL/GenBank/DDBJ databases">
        <authorList>
            <person name="Lim Y.L."/>
            <person name="Ee R."/>
            <person name="Yong D."/>
            <person name="How K.Y."/>
            <person name="Yin W.F."/>
            <person name="Chan K.G."/>
        </authorList>
    </citation>
    <scope>NUCLEOTIDE SEQUENCE [LARGE SCALE GENOMIC DNA]</scope>
    <source>
        <strain evidence="3">DSM 25325</strain>
    </source>
</reference>
<feature type="domain" description="Pyridoxamine 5'-phosphate oxidase N-terminal" evidence="1">
    <location>
        <begin position="31"/>
        <end position="136"/>
    </location>
</feature>
<dbReference type="Pfam" id="PF01243">
    <property type="entry name" value="PNPOx_N"/>
    <property type="match status" value="2"/>
</dbReference>
<dbReference type="STRING" id="445709.ABW99_11560"/>
<dbReference type="PANTHER" id="PTHR42815">
    <property type="entry name" value="FAD-BINDING, PUTATIVE (AFU_ORTHOLOGUE AFUA_6G07600)-RELATED"/>
    <property type="match status" value="1"/>
</dbReference>
<dbReference type="InterPro" id="IPR012349">
    <property type="entry name" value="Split_barrel_FMN-bd"/>
</dbReference>
<dbReference type="InterPro" id="IPR011576">
    <property type="entry name" value="Pyridox_Oxase_N"/>
</dbReference>
<proteinExistence type="predicted"/>
<dbReference type="Gene3D" id="2.30.110.10">
    <property type="entry name" value="Electron Transport, Fmn-binding Protein, Chain A"/>
    <property type="match status" value="1"/>
</dbReference>
<evidence type="ECO:0000259" key="1">
    <source>
        <dbReference type="Pfam" id="PF01243"/>
    </source>
</evidence>
<organism evidence="2 3">
    <name type="scientific">Pandoraea thiooxydans</name>
    <dbReference type="NCBI Taxonomy" id="445709"/>
    <lineage>
        <taxon>Bacteria</taxon>
        <taxon>Pseudomonadati</taxon>
        <taxon>Pseudomonadota</taxon>
        <taxon>Betaproteobacteria</taxon>
        <taxon>Burkholderiales</taxon>
        <taxon>Burkholderiaceae</taxon>
        <taxon>Pandoraea</taxon>
    </lineage>
</organism>
<protein>
    <submittedName>
        <fullName evidence="2">Pyridoxamine 5'-phosphate oxidase</fullName>
    </submittedName>
</protein>
<gene>
    <name evidence="2" type="ORF">ABW99_11560</name>
</gene>
<dbReference type="AlphaFoldDB" id="A0A0G3EWX1"/>
<dbReference type="PANTHER" id="PTHR42815:SF2">
    <property type="entry name" value="FAD-BINDING, PUTATIVE (AFU_ORTHOLOGUE AFUA_6G07600)-RELATED"/>
    <property type="match status" value="1"/>
</dbReference>
<dbReference type="SUPFAM" id="SSF50475">
    <property type="entry name" value="FMN-binding split barrel"/>
    <property type="match status" value="2"/>
</dbReference>
<evidence type="ECO:0000313" key="3">
    <source>
        <dbReference type="Proteomes" id="UP000036700"/>
    </source>
</evidence>
<dbReference type="EMBL" id="CP011568">
    <property type="protein sequence ID" value="AKJ70524.1"/>
    <property type="molecule type" value="Genomic_DNA"/>
</dbReference>
<dbReference type="Proteomes" id="UP000036700">
    <property type="component" value="Chromosome"/>
</dbReference>
<name>A0A0G3EWX1_9BURK</name>
<keyword evidence="3" id="KW-1185">Reference proteome</keyword>
<accession>A0A0G3EWX1</accession>
<dbReference type="KEGG" id="ptx:ABW99_11560"/>
<sequence>MVPSTLFHDGELRAQELAGGGPRVAAIREFMPDQHRAFFAALPFVLLGATDADGWPVATMLAGAPGFITSPDPHALHLDLDPQAADPVVAGLARHGQVGLLGIDLGTRRRNRANGTVTAIDRQRLEIAVTQSFGNCPRYIQMREIHEAPPAHMPATHFTALDARSRDLIALADTCFVATASGAGPAGSAAGVDISHRGGRPGFVRIEGNTLTVPDFNGNRYFNTLGNLVREPRAAMLFVDFSSGDLLQLQGTTEIVWDAAALGEFAGAERFWRFQVARGWYRPGAVALRWSGGALSPATEHTGVWS</sequence>
<dbReference type="PATRIC" id="fig|445709.3.peg.2453"/>